<evidence type="ECO:0000256" key="1">
    <source>
        <dbReference type="SAM" id="MobiDB-lite"/>
    </source>
</evidence>
<gene>
    <name evidence="2" type="ORF">KHP33_005990</name>
</gene>
<dbReference type="RefSeq" id="WP_213401913.1">
    <property type="nucleotide sequence ID" value="NZ_JAHBMK020000001.1"/>
</dbReference>
<evidence type="ECO:0000313" key="3">
    <source>
        <dbReference type="Proteomes" id="UP001177121"/>
    </source>
</evidence>
<evidence type="ECO:0000313" key="2">
    <source>
        <dbReference type="EMBL" id="MDO8224402.1"/>
    </source>
</evidence>
<proteinExistence type="predicted"/>
<name>A0ABT9DI85_9BACI</name>
<comment type="caution">
    <text evidence="2">The sequence shown here is derived from an EMBL/GenBank/DDBJ whole genome shotgun (WGS) entry which is preliminary data.</text>
</comment>
<accession>A0ABT9DI85</accession>
<protein>
    <submittedName>
        <fullName evidence="2">Uncharacterized protein</fullName>
    </submittedName>
</protein>
<feature type="compositionally biased region" description="Polar residues" evidence="1">
    <location>
        <begin position="34"/>
        <end position="53"/>
    </location>
</feature>
<organism evidence="2 3">
    <name type="scientific">Bacillus cabrialesii subsp. tritici</name>
    <dbReference type="NCBI Taxonomy" id="2944916"/>
    <lineage>
        <taxon>Bacteria</taxon>
        <taxon>Bacillati</taxon>
        <taxon>Bacillota</taxon>
        <taxon>Bacilli</taxon>
        <taxon>Bacillales</taxon>
        <taxon>Bacillaceae</taxon>
        <taxon>Bacillus</taxon>
        <taxon>Bacillus cabrialesii</taxon>
    </lineage>
</organism>
<reference evidence="2" key="1">
    <citation type="submission" date="2023-07" db="EMBL/GenBank/DDBJ databases">
        <title>Biological control against Fusarium languescens, the causal agent of wilt in Jalapeno peppers, by a novel bacterial subspecies: Bacillus cabrialesii subsp. tritici TSO2.</title>
        <authorList>
            <person name="Montoya-Martinez A.C."/>
            <person name="Figueroa-Brambila K.M."/>
            <person name="Escalante-Beltran A."/>
            <person name="Lopez-Montoya N.D."/>
            <person name="Valenzuela-Ruiz V."/>
            <person name="Parra-Cota F.I."/>
            <person name="Estrada Alvarado M.I."/>
            <person name="De Los Santos Villalobos S."/>
        </authorList>
    </citation>
    <scope>NUCLEOTIDE SEQUENCE</scope>
    <source>
        <strain evidence="2">TSO2</strain>
    </source>
</reference>
<sequence length="85" mass="9624">MSLRFLLSNHFWDISQGENAPAKKPDTAARHTPKSISYTQNTKETESKITQADSGSHCRISAKQYPLLNLFKLKAEKNFEADMPL</sequence>
<keyword evidence="3" id="KW-1185">Reference proteome</keyword>
<dbReference type="EMBL" id="JAHBMK020000001">
    <property type="protein sequence ID" value="MDO8224402.1"/>
    <property type="molecule type" value="Genomic_DNA"/>
</dbReference>
<feature type="region of interest" description="Disordered" evidence="1">
    <location>
        <begin position="17"/>
        <end position="53"/>
    </location>
</feature>
<dbReference type="Proteomes" id="UP001177121">
    <property type="component" value="Unassembled WGS sequence"/>
</dbReference>